<gene>
    <name evidence="1" type="ORF">SSX86_032805</name>
</gene>
<evidence type="ECO:0000313" key="2">
    <source>
        <dbReference type="Proteomes" id="UP001408789"/>
    </source>
</evidence>
<proteinExistence type="predicted"/>
<organism evidence="1 2">
    <name type="scientific">Deinandra increscens subsp. villosa</name>
    <dbReference type="NCBI Taxonomy" id="3103831"/>
    <lineage>
        <taxon>Eukaryota</taxon>
        <taxon>Viridiplantae</taxon>
        <taxon>Streptophyta</taxon>
        <taxon>Embryophyta</taxon>
        <taxon>Tracheophyta</taxon>
        <taxon>Spermatophyta</taxon>
        <taxon>Magnoliopsida</taxon>
        <taxon>eudicotyledons</taxon>
        <taxon>Gunneridae</taxon>
        <taxon>Pentapetalae</taxon>
        <taxon>asterids</taxon>
        <taxon>campanulids</taxon>
        <taxon>Asterales</taxon>
        <taxon>Asteraceae</taxon>
        <taxon>Asteroideae</taxon>
        <taxon>Heliantheae alliance</taxon>
        <taxon>Madieae</taxon>
        <taxon>Madiinae</taxon>
        <taxon>Deinandra</taxon>
    </lineage>
</organism>
<evidence type="ECO:0000313" key="1">
    <source>
        <dbReference type="EMBL" id="KAK9048232.1"/>
    </source>
</evidence>
<sequence length="156" mass="17691">MYVSREPEEGESWWRWPAGDRTVSGDRFPAKPVATTVRSTDMARTFSQFQNQHNIRSKLSISVPISPILPISNLFVRTIEAIQTYSRQFRPPYRRRSTAVGFRRSTYWDTEDDAPGPRCAHTLTAIAPTKSHGPRLILSGGASSPIPDIRNFINLF</sequence>
<name>A0AAP0C752_9ASTR</name>
<comment type="caution">
    <text evidence="1">The sequence shown here is derived from an EMBL/GenBank/DDBJ whole genome shotgun (WGS) entry which is preliminary data.</text>
</comment>
<dbReference type="EMBL" id="JBCNJP010013933">
    <property type="protein sequence ID" value="KAK9048232.1"/>
    <property type="molecule type" value="Genomic_DNA"/>
</dbReference>
<accession>A0AAP0C752</accession>
<reference evidence="1 2" key="1">
    <citation type="submission" date="2024-04" db="EMBL/GenBank/DDBJ databases">
        <title>The reference genome of an endangered Asteraceae, Deinandra increscens subsp. villosa, native to the Central Coast of California.</title>
        <authorList>
            <person name="Guilliams M."/>
            <person name="Hasenstab-Lehman K."/>
            <person name="Meyer R."/>
            <person name="Mcevoy S."/>
        </authorList>
    </citation>
    <scope>NUCLEOTIDE SEQUENCE [LARGE SCALE GENOMIC DNA]</scope>
    <source>
        <tissue evidence="1">Leaf</tissue>
    </source>
</reference>
<dbReference type="AlphaFoldDB" id="A0AAP0C752"/>
<dbReference type="Proteomes" id="UP001408789">
    <property type="component" value="Unassembled WGS sequence"/>
</dbReference>
<protein>
    <submittedName>
        <fullName evidence="1">Uncharacterized protein</fullName>
    </submittedName>
</protein>
<keyword evidence="2" id="KW-1185">Reference proteome</keyword>